<dbReference type="PROSITE" id="PS50893">
    <property type="entry name" value="ABC_TRANSPORTER_2"/>
    <property type="match status" value="1"/>
</dbReference>
<dbReference type="GO" id="GO:0005524">
    <property type="term" value="F:ATP binding"/>
    <property type="evidence" value="ECO:0007669"/>
    <property type="project" value="UniProtKB-KW"/>
</dbReference>
<dbReference type="PANTHER" id="PTHR43776">
    <property type="entry name" value="TRANSPORT ATP-BINDING PROTEIN"/>
    <property type="match status" value="1"/>
</dbReference>
<dbReference type="AlphaFoldDB" id="A0A917U0J3"/>
<proteinExistence type="predicted"/>
<dbReference type="InterPro" id="IPR050319">
    <property type="entry name" value="ABC_transp_ATP-bind"/>
</dbReference>
<accession>A0A917U0J3</accession>
<protein>
    <recommendedName>
        <fullName evidence="4">ABC transporter domain-containing protein</fullName>
    </recommendedName>
</protein>
<keyword evidence="6" id="KW-1185">Reference proteome</keyword>
<dbReference type="GO" id="GO:0055085">
    <property type="term" value="P:transmembrane transport"/>
    <property type="evidence" value="ECO:0007669"/>
    <property type="project" value="UniProtKB-ARBA"/>
</dbReference>
<reference evidence="5" key="1">
    <citation type="journal article" date="2014" name="Int. J. Syst. Evol. Microbiol.">
        <title>Complete genome sequence of Corynebacterium casei LMG S-19264T (=DSM 44701T), isolated from a smear-ripened cheese.</title>
        <authorList>
            <consortium name="US DOE Joint Genome Institute (JGI-PGF)"/>
            <person name="Walter F."/>
            <person name="Albersmeier A."/>
            <person name="Kalinowski J."/>
            <person name="Ruckert C."/>
        </authorList>
    </citation>
    <scope>NUCLEOTIDE SEQUENCE</scope>
    <source>
        <strain evidence="5">JCM 19831</strain>
    </source>
</reference>
<dbReference type="InterPro" id="IPR017871">
    <property type="entry name" value="ABC_transporter-like_CS"/>
</dbReference>
<gene>
    <name evidence="5" type="ORF">GCM10007977_054850</name>
</gene>
<keyword evidence="3" id="KW-0067">ATP-binding</keyword>
<dbReference type="RefSeq" id="WP_190252821.1">
    <property type="nucleotide sequence ID" value="NZ_BMPI01000028.1"/>
</dbReference>
<dbReference type="Proteomes" id="UP000642070">
    <property type="component" value="Unassembled WGS sequence"/>
</dbReference>
<dbReference type="GO" id="GO:0015833">
    <property type="term" value="P:peptide transport"/>
    <property type="evidence" value="ECO:0007669"/>
    <property type="project" value="InterPro"/>
</dbReference>
<dbReference type="SUPFAM" id="SSF52540">
    <property type="entry name" value="P-loop containing nucleoside triphosphate hydrolases"/>
    <property type="match status" value="1"/>
</dbReference>
<evidence type="ECO:0000256" key="1">
    <source>
        <dbReference type="ARBA" id="ARBA00022448"/>
    </source>
</evidence>
<feature type="domain" description="ABC transporter" evidence="4">
    <location>
        <begin position="4"/>
        <end position="251"/>
    </location>
</feature>
<dbReference type="PROSITE" id="PS00211">
    <property type="entry name" value="ABC_TRANSPORTER_1"/>
    <property type="match status" value="1"/>
</dbReference>
<sequence length="288" mass="31267">MSLVEVDAVHKTFPPRRRGGNPVHALRGVSLRIEEAETLAVIGESGSGKSTLGRAVLRLLDVDQGTVTFAGKDLGALSPQELRAQRATMQIVFQEPYESLNPRLSIGAIVAEPLEIHNPRLGTKEIRRQVLETLDRVGLPATVANRLPGELSGGQQQRVGIGRAIISRPRFMVLDEPTSSLDLSIRAQILALLAELQQEYGMAYLFVSHDMHTVEWVSDRIAVMYLGEVVETAPTQQLFSAPGHAYTQTLLSARLSADPRERHAYKAFAGDTSVTTAGFRPGAAGGQE</sequence>
<evidence type="ECO:0000259" key="4">
    <source>
        <dbReference type="PROSITE" id="PS50893"/>
    </source>
</evidence>
<dbReference type="Gene3D" id="3.40.50.300">
    <property type="entry name" value="P-loop containing nucleotide triphosphate hydrolases"/>
    <property type="match status" value="1"/>
</dbReference>
<dbReference type="InterPro" id="IPR013563">
    <property type="entry name" value="Oligopep_ABC_C"/>
</dbReference>
<dbReference type="Pfam" id="PF00005">
    <property type="entry name" value="ABC_tran"/>
    <property type="match status" value="1"/>
</dbReference>
<evidence type="ECO:0000313" key="6">
    <source>
        <dbReference type="Proteomes" id="UP000642070"/>
    </source>
</evidence>
<name>A0A917U0J3_9ACTN</name>
<dbReference type="GO" id="GO:0016887">
    <property type="term" value="F:ATP hydrolysis activity"/>
    <property type="evidence" value="ECO:0007669"/>
    <property type="project" value="InterPro"/>
</dbReference>
<dbReference type="InterPro" id="IPR003593">
    <property type="entry name" value="AAA+_ATPase"/>
</dbReference>
<evidence type="ECO:0000313" key="5">
    <source>
        <dbReference type="EMBL" id="GGM46130.1"/>
    </source>
</evidence>
<keyword evidence="2" id="KW-0547">Nucleotide-binding</keyword>
<organism evidence="5 6">
    <name type="scientific">Dactylosporangium sucinum</name>
    <dbReference type="NCBI Taxonomy" id="1424081"/>
    <lineage>
        <taxon>Bacteria</taxon>
        <taxon>Bacillati</taxon>
        <taxon>Actinomycetota</taxon>
        <taxon>Actinomycetes</taxon>
        <taxon>Micromonosporales</taxon>
        <taxon>Micromonosporaceae</taxon>
        <taxon>Dactylosporangium</taxon>
    </lineage>
</organism>
<keyword evidence="1" id="KW-0813">Transport</keyword>
<dbReference type="SMART" id="SM00382">
    <property type="entry name" value="AAA"/>
    <property type="match status" value="1"/>
</dbReference>
<dbReference type="CDD" id="cd03257">
    <property type="entry name" value="ABC_NikE_OppD_transporters"/>
    <property type="match status" value="1"/>
</dbReference>
<evidence type="ECO:0000256" key="2">
    <source>
        <dbReference type="ARBA" id="ARBA00022741"/>
    </source>
</evidence>
<dbReference type="InterPro" id="IPR003439">
    <property type="entry name" value="ABC_transporter-like_ATP-bd"/>
</dbReference>
<dbReference type="InterPro" id="IPR027417">
    <property type="entry name" value="P-loop_NTPase"/>
</dbReference>
<evidence type="ECO:0000256" key="3">
    <source>
        <dbReference type="ARBA" id="ARBA00022840"/>
    </source>
</evidence>
<dbReference type="EMBL" id="BMPI01000028">
    <property type="protein sequence ID" value="GGM46130.1"/>
    <property type="molecule type" value="Genomic_DNA"/>
</dbReference>
<dbReference type="Pfam" id="PF08352">
    <property type="entry name" value="oligo_HPY"/>
    <property type="match status" value="1"/>
</dbReference>
<comment type="caution">
    <text evidence="5">The sequence shown here is derived from an EMBL/GenBank/DDBJ whole genome shotgun (WGS) entry which is preliminary data.</text>
</comment>
<reference evidence="5" key="2">
    <citation type="submission" date="2020-09" db="EMBL/GenBank/DDBJ databases">
        <authorList>
            <person name="Sun Q."/>
            <person name="Ohkuma M."/>
        </authorList>
    </citation>
    <scope>NUCLEOTIDE SEQUENCE</scope>
    <source>
        <strain evidence="5">JCM 19831</strain>
    </source>
</reference>